<keyword evidence="1" id="KW-1133">Transmembrane helix</keyword>
<dbReference type="Pfam" id="PF13828">
    <property type="entry name" value="DUF4190"/>
    <property type="match status" value="1"/>
</dbReference>
<gene>
    <name evidence="3" type="ORF">A3K89_09310</name>
</gene>
<dbReference type="RefSeq" id="WP_068429708.1">
    <property type="nucleotide sequence ID" value="NZ_LVHI01000032.1"/>
</dbReference>
<feature type="transmembrane region" description="Helical" evidence="1">
    <location>
        <begin position="22"/>
        <end position="49"/>
    </location>
</feature>
<comment type="caution">
    <text evidence="3">The sequence shown here is derived from an EMBL/GenBank/DDBJ whole genome shotgun (WGS) entry which is preliminary data.</text>
</comment>
<accession>A0A177Y8P2</accession>
<keyword evidence="1" id="KW-0812">Transmembrane</keyword>
<keyword evidence="1" id="KW-0472">Membrane</keyword>
<keyword evidence="4" id="KW-1185">Reference proteome</keyword>
<dbReference type="EMBL" id="LVHI01000032">
    <property type="protein sequence ID" value="OAK51875.1"/>
    <property type="molecule type" value="Genomic_DNA"/>
</dbReference>
<name>A0A177Y8P2_9NOCA</name>
<feature type="transmembrane region" description="Helical" evidence="1">
    <location>
        <begin position="61"/>
        <end position="94"/>
    </location>
</feature>
<dbReference type="InterPro" id="IPR025241">
    <property type="entry name" value="DUF4190"/>
</dbReference>
<evidence type="ECO:0000313" key="3">
    <source>
        <dbReference type="EMBL" id="OAK51875.1"/>
    </source>
</evidence>
<dbReference type="AlphaFoldDB" id="A0A177Y8P2"/>
<sequence>MAYQQGPYPGYRFQPPRRTNTMAIGALICGVFGLFTGIAGVVAVVLGHIARNQIKRTGEQGAGIALAGLILGYLSVVLLAVAVTVYALVVIAFVTA</sequence>
<protein>
    <recommendedName>
        <fullName evidence="2">DUF4190 domain-containing protein</fullName>
    </recommendedName>
</protein>
<organism evidence="3 4">
    <name type="scientific">Rhodococcoides kyotonense</name>
    <dbReference type="NCBI Taxonomy" id="398843"/>
    <lineage>
        <taxon>Bacteria</taxon>
        <taxon>Bacillati</taxon>
        <taxon>Actinomycetota</taxon>
        <taxon>Actinomycetes</taxon>
        <taxon>Mycobacteriales</taxon>
        <taxon>Nocardiaceae</taxon>
        <taxon>Rhodococcoides</taxon>
    </lineage>
</organism>
<evidence type="ECO:0000313" key="4">
    <source>
        <dbReference type="Proteomes" id="UP000077519"/>
    </source>
</evidence>
<dbReference type="Proteomes" id="UP000077519">
    <property type="component" value="Unassembled WGS sequence"/>
</dbReference>
<evidence type="ECO:0000256" key="1">
    <source>
        <dbReference type="SAM" id="Phobius"/>
    </source>
</evidence>
<reference evidence="3 4" key="1">
    <citation type="submission" date="2016-03" db="EMBL/GenBank/DDBJ databases">
        <title>Genome sequence of Rhodococcus kyotonensis KB10.</title>
        <authorList>
            <person name="Jeong H."/>
            <person name="Hong C.E."/>
            <person name="Jo S.H."/>
            <person name="Park J.M."/>
        </authorList>
    </citation>
    <scope>NUCLEOTIDE SEQUENCE [LARGE SCALE GENOMIC DNA]</scope>
    <source>
        <strain evidence="3 4">KB10</strain>
    </source>
</reference>
<feature type="domain" description="DUF4190" evidence="2">
    <location>
        <begin position="22"/>
        <end position="81"/>
    </location>
</feature>
<proteinExistence type="predicted"/>
<evidence type="ECO:0000259" key="2">
    <source>
        <dbReference type="Pfam" id="PF13828"/>
    </source>
</evidence>